<evidence type="ECO:0000259" key="5">
    <source>
        <dbReference type="Pfam" id="PF04357"/>
    </source>
</evidence>
<dbReference type="Proteomes" id="UP000319836">
    <property type="component" value="Unassembled WGS sequence"/>
</dbReference>
<dbReference type="Pfam" id="PF04357">
    <property type="entry name" value="TamB"/>
    <property type="match status" value="1"/>
</dbReference>
<name>A0A538UBP9_UNCEI</name>
<evidence type="ECO:0000313" key="7">
    <source>
        <dbReference type="Proteomes" id="UP000319836"/>
    </source>
</evidence>
<comment type="subcellular location">
    <subcellularLocation>
        <location evidence="1">Membrane</location>
        <topology evidence="1">Single-pass membrane protein</topology>
    </subcellularLocation>
</comment>
<evidence type="ECO:0000256" key="4">
    <source>
        <dbReference type="ARBA" id="ARBA00023136"/>
    </source>
</evidence>
<dbReference type="GO" id="GO:0005886">
    <property type="term" value="C:plasma membrane"/>
    <property type="evidence" value="ECO:0007669"/>
    <property type="project" value="InterPro"/>
</dbReference>
<keyword evidence="2" id="KW-0812">Transmembrane</keyword>
<dbReference type="PANTHER" id="PTHR36985">
    <property type="entry name" value="TRANSLOCATION AND ASSEMBLY MODULE SUBUNIT TAMB"/>
    <property type="match status" value="1"/>
</dbReference>
<keyword evidence="3" id="KW-1133">Transmembrane helix</keyword>
<evidence type="ECO:0000256" key="1">
    <source>
        <dbReference type="ARBA" id="ARBA00004167"/>
    </source>
</evidence>
<keyword evidence="4" id="KW-0472">Membrane</keyword>
<proteinExistence type="predicted"/>
<accession>A0A538UBP9</accession>
<sequence>TPDLRAQARLHDVLYLGVHFDSAAAPVELGDRTLVMPSLAARAGDTLLTMAMQAAWDQGSWRVTADQAAVKSHQLDWRASEPVRLSGDAQGVAFDRLTAQDGDARLDIGGRWAIPGGSYDWRAQARGLDLARLGLPDSLRLRGRADVDLTVRGMAGDPRWELHGVASRPGMQRVQVDSLALDLAGAPSSLDVTRLGFALGGGWVESRGLFRETARAWPDTLTPDGVTRWLASAARWSGDGQARAVSLAPAARALGGPADWSGMLNGSLQFAGRPAQPTFDVNLEARPLAWRNVRLDRVTAQARYADQKLHVDQLRGTRDSTVSSVSGDIETQLAFGRPARVLDAPMHWTVDVPNGNLSLLSILVPQIGYANGRVFVRGDVRGTPRHPTLEGTAGIEDGKLRLAGRDELLEGVRARIRFAASSITLDTLTAVQRSRERGIAGRVAAHGRVDLTDHGPPHYRFDVALRDFTAAEEGLYAARFDGNFVVRDGSRVEGQVLPHITSDDVEIRRAVILYDFTRQTEVEQVKASTQKLYWTYLIHVHANDNLRWQPQDGDIDFSADLNLDQTPEKLVIFGDMDALRGTYYFLSNRFNVTNAKLTFDDVGGIDPVVDASATTRLIPTTVVTSATDARPAPHTITVNITGRSSAPAITFTSDPGDLDEAQILRELTVGRLVTSTDQPVPLVDPFDSYLTRALSRQLSPELSRAFRGYLTDWEIARQQGAGAQGPLMVGFGTQLSNQVMLRYQQVLPGTGRYTPVTNETMVERDLEAEYRLNRFFYVTSQLTQKRTAAGTTTSVSGTPDFNVNLKARWEY</sequence>
<dbReference type="EMBL" id="VBPA01000009">
    <property type="protein sequence ID" value="TMQ73338.1"/>
    <property type="molecule type" value="Genomic_DNA"/>
</dbReference>
<protein>
    <recommendedName>
        <fullName evidence="5">Translocation and assembly module TamB C-terminal domain-containing protein</fullName>
    </recommendedName>
</protein>
<organism evidence="6 7">
    <name type="scientific">Eiseniibacteriota bacterium</name>
    <dbReference type="NCBI Taxonomy" id="2212470"/>
    <lineage>
        <taxon>Bacteria</taxon>
        <taxon>Candidatus Eiseniibacteriota</taxon>
    </lineage>
</organism>
<reference evidence="6 7" key="1">
    <citation type="journal article" date="2019" name="Nat. Microbiol.">
        <title>Mediterranean grassland soil C-N compound turnover is dependent on rainfall and depth, and is mediated by genomically divergent microorganisms.</title>
        <authorList>
            <person name="Diamond S."/>
            <person name="Andeer P.F."/>
            <person name="Li Z."/>
            <person name="Crits-Christoph A."/>
            <person name="Burstein D."/>
            <person name="Anantharaman K."/>
            <person name="Lane K.R."/>
            <person name="Thomas B.C."/>
            <person name="Pan C."/>
            <person name="Northen T.R."/>
            <person name="Banfield J.F."/>
        </authorList>
    </citation>
    <scope>NUCLEOTIDE SEQUENCE [LARGE SCALE GENOMIC DNA]</scope>
    <source>
        <strain evidence="6">WS_10</strain>
    </source>
</reference>
<gene>
    <name evidence="6" type="ORF">E6K80_00390</name>
</gene>
<dbReference type="GO" id="GO:0009306">
    <property type="term" value="P:protein secretion"/>
    <property type="evidence" value="ECO:0007669"/>
    <property type="project" value="InterPro"/>
</dbReference>
<dbReference type="PANTHER" id="PTHR36985:SF1">
    <property type="entry name" value="TRANSLOCATION AND ASSEMBLY MODULE SUBUNIT TAMB"/>
    <property type="match status" value="1"/>
</dbReference>
<feature type="domain" description="Translocation and assembly module TamB C-terminal" evidence="5">
    <location>
        <begin position="439"/>
        <end position="807"/>
    </location>
</feature>
<evidence type="ECO:0000313" key="6">
    <source>
        <dbReference type="EMBL" id="TMQ73338.1"/>
    </source>
</evidence>
<dbReference type="InterPro" id="IPR007452">
    <property type="entry name" value="TamB_C"/>
</dbReference>
<feature type="non-terminal residue" evidence="6">
    <location>
        <position position="1"/>
    </location>
</feature>
<dbReference type="AlphaFoldDB" id="A0A538UBP9"/>
<evidence type="ECO:0000256" key="3">
    <source>
        <dbReference type="ARBA" id="ARBA00022989"/>
    </source>
</evidence>
<dbReference type="GO" id="GO:0097347">
    <property type="term" value="C:TAM protein secretion complex"/>
    <property type="evidence" value="ECO:0007669"/>
    <property type="project" value="TreeGrafter"/>
</dbReference>
<comment type="caution">
    <text evidence="6">The sequence shown here is derived from an EMBL/GenBank/DDBJ whole genome shotgun (WGS) entry which is preliminary data.</text>
</comment>
<evidence type="ECO:0000256" key="2">
    <source>
        <dbReference type="ARBA" id="ARBA00022692"/>
    </source>
</evidence>